<organism evidence="2 3">
    <name type="scientific">Rhizophagus irregularis (strain DAOM 197198w)</name>
    <name type="common">Glomus intraradices</name>
    <dbReference type="NCBI Taxonomy" id="1432141"/>
    <lineage>
        <taxon>Eukaryota</taxon>
        <taxon>Fungi</taxon>
        <taxon>Fungi incertae sedis</taxon>
        <taxon>Mucoromycota</taxon>
        <taxon>Glomeromycotina</taxon>
        <taxon>Glomeromycetes</taxon>
        <taxon>Glomerales</taxon>
        <taxon>Glomeraceae</taxon>
        <taxon>Rhizophagus</taxon>
    </lineage>
</organism>
<protein>
    <submittedName>
        <fullName evidence="2">Uncharacterized protein</fullName>
    </submittedName>
</protein>
<feature type="region of interest" description="Disordered" evidence="1">
    <location>
        <begin position="65"/>
        <end position="88"/>
    </location>
</feature>
<dbReference type="HOGENOM" id="CLU_1787875_0_0_1"/>
<dbReference type="OrthoDB" id="2395660at2759"/>
<dbReference type="EMBL" id="JEMT01025710">
    <property type="protein sequence ID" value="EXX61301.1"/>
    <property type="molecule type" value="Genomic_DNA"/>
</dbReference>
<evidence type="ECO:0000313" key="3">
    <source>
        <dbReference type="Proteomes" id="UP000022910"/>
    </source>
</evidence>
<dbReference type="AlphaFoldDB" id="A0A015KNE6"/>
<evidence type="ECO:0000256" key="1">
    <source>
        <dbReference type="SAM" id="MobiDB-lite"/>
    </source>
</evidence>
<sequence>MEYKDGHDTPELWWLDINRLESMAQIHSYYITNAKVELKFSSSNLSEDELETALREVTTAMINNDDLFTDDDDEEENDDVASNDGIIEDDTNNNFLMTDIMNLNDFREQIDENSDSRIQQSDELVDYKDSDIDFEAILDDEELVK</sequence>
<proteinExistence type="predicted"/>
<keyword evidence="3" id="KW-1185">Reference proteome</keyword>
<reference evidence="2 3" key="1">
    <citation type="submission" date="2014-02" db="EMBL/GenBank/DDBJ databases">
        <title>Single nucleus genome sequencing reveals high similarity among nuclei of an endomycorrhizal fungus.</title>
        <authorList>
            <person name="Lin K."/>
            <person name="Geurts R."/>
            <person name="Zhang Z."/>
            <person name="Limpens E."/>
            <person name="Saunders D.G."/>
            <person name="Mu D."/>
            <person name="Pang E."/>
            <person name="Cao H."/>
            <person name="Cha H."/>
            <person name="Lin T."/>
            <person name="Zhou Q."/>
            <person name="Shang Y."/>
            <person name="Li Y."/>
            <person name="Ivanov S."/>
            <person name="Sharma T."/>
            <person name="Velzen R.V."/>
            <person name="Ruijter N.D."/>
            <person name="Aanen D.K."/>
            <person name="Win J."/>
            <person name="Kamoun S."/>
            <person name="Bisseling T."/>
            <person name="Huang S."/>
        </authorList>
    </citation>
    <scope>NUCLEOTIDE SEQUENCE [LARGE SCALE GENOMIC DNA]</scope>
    <source>
        <strain evidence="3">DAOM197198w</strain>
    </source>
</reference>
<feature type="compositionally biased region" description="Acidic residues" evidence="1">
    <location>
        <begin position="67"/>
        <end position="88"/>
    </location>
</feature>
<gene>
    <name evidence="2" type="ORF">RirG_172450</name>
</gene>
<name>A0A015KNE6_RHIIW</name>
<comment type="caution">
    <text evidence="2">The sequence shown here is derived from an EMBL/GenBank/DDBJ whole genome shotgun (WGS) entry which is preliminary data.</text>
</comment>
<evidence type="ECO:0000313" key="2">
    <source>
        <dbReference type="EMBL" id="EXX61301.1"/>
    </source>
</evidence>
<dbReference type="Proteomes" id="UP000022910">
    <property type="component" value="Unassembled WGS sequence"/>
</dbReference>
<accession>A0A015KNE6</accession>